<proteinExistence type="inferred from homology"/>
<feature type="binding site" evidence="9">
    <location>
        <position position="88"/>
    </location>
    <ligand>
        <name>Zn(2+)</name>
        <dbReference type="ChEBI" id="CHEBI:29105"/>
    </ligand>
</feature>
<dbReference type="OrthoDB" id="6605218at2759"/>
<dbReference type="InterPro" id="IPR046457">
    <property type="entry name" value="PMI_typeI_cat"/>
</dbReference>
<comment type="catalytic activity">
    <reaction evidence="1">
        <text>D-mannose 6-phosphate = D-fructose 6-phosphate</text>
        <dbReference type="Rhea" id="RHEA:12356"/>
        <dbReference type="ChEBI" id="CHEBI:58735"/>
        <dbReference type="ChEBI" id="CHEBI:61527"/>
        <dbReference type="EC" id="5.3.1.8"/>
    </reaction>
</comment>
<dbReference type="GO" id="GO:0008270">
    <property type="term" value="F:zinc ion binding"/>
    <property type="evidence" value="ECO:0007669"/>
    <property type="project" value="InterPro"/>
</dbReference>
<dbReference type="GO" id="GO:0005829">
    <property type="term" value="C:cytosol"/>
    <property type="evidence" value="ECO:0007669"/>
    <property type="project" value="TreeGrafter"/>
</dbReference>
<dbReference type="PIRSF" id="PIRSF001480">
    <property type="entry name" value="Mannose-6-phosphate_isomerase"/>
    <property type="match status" value="1"/>
</dbReference>
<comment type="similarity">
    <text evidence="3">Belongs to the mannose-6-phosphate isomerase type 1 family.</text>
</comment>
<reference evidence="12 13" key="1">
    <citation type="journal article" date="2015" name="Nat. Commun.">
        <title>Lucilia cuprina genome unlocks parasitic fly biology to underpin future interventions.</title>
        <authorList>
            <person name="Anstead C.A."/>
            <person name="Korhonen P.K."/>
            <person name="Young N.D."/>
            <person name="Hall R.S."/>
            <person name="Jex A.R."/>
            <person name="Murali S.C."/>
            <person name="Hughes D.S."/>
            <person name="Lee S.F."/>
            <person name="Perry T."/>
            <person name="Stroehlein A.J."/>
            <person name="Ansell B.R."/>
            <person name="Breugelmans B."/>
            <person name="Hofmann A."/>
            <person name="Qu J."/>
            <person name="Dugan S."/>
            <person name="Lee S.L."/>
            <person name="Chao H."/>
            <person name="Dinh H."/>
            <person name="Han Y."/>
            <person name="Doddapaneni H.V."/>
            <person name="Worley K.C."/>
            <person name="Muzny D.M."/>
            <person name="Ioannidis P."/>
            <person name="Waterhouse R.M."/>
            <person name="Zdobnov E.M."/>
            <person name="James P.J."/>
            <person name="Bagnall N.H."/>
            <person name="Kotze A.C."/>
            <person name="Gibbs R.A."/>
            <person name="Richards S."/>
            <person name="Batterham P."/>
            <person name="Gasser R.B."/>
        </authorList>
    </citation>
    <scope>NUCLEOTIDE SEQUENCE [LARGE SCALE GENOMIC DNA]</scope>
    <source>
        <strain evidence="12 13">LS</strain>
        <tissue evidence="12">Full body</tissue>
    </source>
</reference>
<dbReference type="EMBL" id="JRES01000032">
    <property type="protein sequence ID" value="KNC34756.1"/>
    <property type="molecule type" value="Genomic_DNA"/>
</dbReference>
<dbReference type="GO" id="GO:0009298">
    <property type="term" value="P:GDP-mannose biosynthetic process"/>
    <property type="evidence" value="ECO:0007669"/>
    <property type="project" value="UniProtKB-UniPathway"/>
</dbReference>
<dbReference type="Gene3D" id="2.60.120.10">
    <property type="entry name" value="Jelly Rolls"/>
    <property type="match status" value="2"/>
</dbReference>
<keyword evidence="6 9" id="KW-0862">Zinc</keyword>
<dbReference type="InterPro" id="IPR018050">
    <property type="entry name" value="Pmannose_isomerase-type1_CS"/>
</dbReference>
<feature type="active site" evidence="8">
    <location>
        <position position="260"/>
    </location>
</feature>
<dbReference type="Proteomes" id="UP000037069">
    <property type="component" value="Unassembled WGS sequence"/>
</dbReference>
<dbReference type="PRINTS" id="PR00714">
    <property type="entry name" value="MAN6PISMRASE"/>
</dbReference>
<dbReference type="Pfam" id="PF20511">
    <property type="entry name" value="PMI_typeI_cat"/>
    <property type="match status" value="1"/>
</dbReference>
<dbReference type="InterPro" id="IPR016305">
    <property type="entry name" value="Mannose-6-P_Isomerase"/>
</dbReference>
<dbReference type="NCBIfam" id="TIGR00218">
    <property type="entry name" value="manA"/>
    <property type="match status" value="1"/>
</dbReference>
<evidence type="ECO:0000256" key="1">
    <source>
        <dbReference type="ARBA" id="ARBA00000757"/>
    </source>
</evidence>
<comment type="caution">
    <text evidence="12">The sequence shown here is derived from an EMBL/GenBank/DDBJ whole genome shotgun (WGS) entry which is preliminary data.</text>
</comment>
<evidence type="ECO:0000259" key="11">
    <source>
        <dbReference type="Pfam" id="PF20511"/>
    </source>
</evidence>
<evidence type="ECO:0000256" key="4">
    <source>
        <dbReference type="ARBA" id="ARBA00011956"/>
    </source>
</evidence>
<dbReference type="PANTHER" id="PTHR10309:SF0">
    <property type="entry name" value="MANNOSE-6-PHOSPHATE ISOMERASE"/>
    <property type="match status" value="1"/>
</dbReference>
<evidence type="ECO:0000256" key="9">
    <source>
        <dbReference type="PIRSR" id="PIRSR001480-2"/>
    </source>
</evidence>
<evidence type="ECO:0000256" key="7">
    <source>
        <dbReference type="ARBA" id="ARBA00023235"/>
    </source>
</evidence>
<evidence type="ECO:0000256" key="8">
    <source>
        <dbReference type="PIRSR" id="PIRSR001480-1"/>
    </source>
</evidence>
<keyword evidence="7" id="KW-0413">Isomerase</keyword>
<feature type="binding site" evidence="9">
    <location>
        <position position="86"/>
    </location>
    <ligand>
        <name>Zn(2+)</name>
        <dbReference type="ChEBI" id="CHEBI:29105"/>
    </ligand>
</feature>
<comment type="cofactor">
    <cofactor evidence="9">
        <name>Zn(2+)</name>
        <dbReference type="ChEBI" id="CHEBI:29105"/>
    </cofactor>
    <text evidence="9">Binds 1 zinc ion per subunit.</text>
</comment>
<dbReference type="InterPro" id="IPR014710">
    <property type="entry name" value="RmlC-like_jellyroll"/>
</dbReference>
<dbReference type="EC" id="5.3.1.8" evidence="4"/>
<name>A0A0L0CR93_LUCCU</name>
<dbReference type="AlphaFoldDB" id="A0A0L0CR93"/>
<dbReference type="OMA" id="DIGLFCG"/>
<feature type="binding site" evidence="9">
    <location>
        <position position="113"/>
    </location>
    <ligand>
        <name>Zn(2+)</name>
        <dbReference type="ChEBI" id="CHEBI:29105"/>
    </ligand>
</feature>
<evidence type="ECO:0000256" key="3">
    <source>
        <dbReference type="ARBA" id="ARBA00010772"/>
    </source>
</evidence>
<dbReference type="SUPFAM" id="SSF51182">
    <property type="entry name" value="RmlC-like cupins"/>
    <property type="match status" value="1"/>
</dbReference>
<evidence type="ECO:0000256" key="6">
    <source>
        <dbReference type="ARBA" id="ARBA00022833"/>
    </source>
</evidence>
<dbReference type="GO" id="GO:0004476">
    <property type="term" value="F:mannose-6-phosphate isomerase activity"/>
    <property type="evidence" value="ECO:0007669"/>
    <property type="project" value="UniProtKB-EC"/>
</dbReference>
<dbReference type="UniPathway" id="UPA00126">
    <property type="reaction ID" value="UER00423"/>
</dbReference>
<feature type="binding site" evidence="9">
    <location>
        <position position="241"/>
    </location>
    <ligand>
        <name>Zn(2+)</name>
        <dbReference type="ChEBI" id="CHEBI:29105"/>
    </ligand>
</feature>
<evidence type="ECO:0000256" key="2">
    <source>
        <dbReference type="ARBA" id="ARBA00004666"/>
    </source>
</evidence>
<keyword evidence="5 9" id="KW-0479">Metal-binding</keyword>
<comment type="pathway">
    <text evidence="2 10">Nucleotide-sugar biosynthesis; GDP-alpha-D-mannose biosynthesis; alpha-D-mannose 1-phosphate from D-fructose 6-phosphate: step 1/2.</text>
</comment>
<dbReference type="CDD" id="cd07011">
    <property type="entry name" value="cupin_PMI_type_I_N"/>
    <property type="match status" value="1"/>
</dbReference>
<evidence type="ECO:0000256" key="5">
    <source>
        <dbReference type="ARBA" id="ARBA00022723"/>
    </source>
</evidence>
<keyword evidence="13" id="KW-1185">Reference proteome</keyword>
<dbReference type="InterPro" id="IPR011051">
    <property type="entry name" value="RmlC_Cupin_sf"/>
</dbReference>
<dbReference type="GO" id="GO:0005975">
    <property type="term" value="P:carbohydrate metabolic process"/>
    <property type="evidence" value="ECO:0007669"/>
    <property type="project" value="InterPro"/>
</dbReference>
<feature type="domain" description="Phosphomannose isomerase type I catalytic" evidence="11">
    <location>
        <begin position="2"/>
        <end position="129"/>
    </location>
</feature>
<dbReference type="InterPro" id="IPR001250">
    <property type="entry name" value="Man6P_Isoase-1"/>
</dbReference>
<dbReference type="PROSITE" id="PS00965">
    <property type="entry name" value="PMI_I_1"/>
    <property type="match status" value="1"/>
</dbReference>
<accession>A0A0L0CR93</accession>
<dbReference type="PROSITE" id="PS00966">
    <property type="entry name" value="PMI_I_2"/>
    <property type="match status" value="1"/>
</dbReference>
<evidence type="ECO:0000313" key="13">
    <source>
        <dbReference type="Proteomes" id="UP000037069"/>
    </source>
</evidence>
<dbReference type="STRING" id="7375.A0A0L0CR93"/>
<evidence type="ECO:0000256" key="10">
    <source>
        <dbReference type="RuleBase" id="RU004248"/>
    </source>
</evidence>
<dbReference type="Gene3D" id="1.10.441.10">
    <property type="entry name" value="Phosphomannose Isomerase, domain 2"/>
    <property type="match status" value="1"/>
</dbReference>
<dbReference type="PANTHER" id="PTHR10309">
    <property type="entry name" value="MANNOSE-6-PHOSPHATE ISOMERASE"/>
    <property type="match status" value="1"/>
</dbReference>
<protein>
    <recommendedName>
        <fullName evidence="4">mannose-6-phosphate isomerase</fullName>
        <ecNumber evidence="4">5.3.1.8</ecNumber>
    </recommendedName>
</protein>
<gene>
    <name evidence="12" type="ORF">FF38_01926</name>
</gene>
<evidence type="ECO:0000313" key="12">
    <source>
        <dbReference type="EMBL" id="KNC34756.1"/>
    </source>
</evidence>
<sequence>MELEGNVKNYEWGKLGESSEVARLVKANNENFNILNNTPYSELWMGDHGSGPSVVKSSGQVLGEVYKQRLPYLFKVLSVRKALSIQVHPNKEEATRLHKERPDLYKDPNHKPELAIALTPFMALCGFRPYSEIHRFCEEIPPLKELLGGDAVVNGLSNGSVDDLKKCYQTLMTANSATVSSIIDTILKDYDNVLLKYSLQDIFITINSDFPGDVGVLSLFFLNLLYLQPGESIYLGANEIHAYLSGDCIECMACSDNVIRAGLTPKFKDVKQLLASLNYTGSPASSKLFQPKELDENSKLFAPPIPDFAVVQISLSPSSPSASEYTLKLPQSPGILLVLSGSRTLRLKGHSDLVLKRGSIVFIPPENMNNIELLNLDKKNTDFNAYLATGNSFN</sequence>
<organism evidence="12 13">
    <name type="scientific">Lucilia cuprina</name>
    <name type="common">Green bottle fly</name>
    <name type="synonym">Australian sheep blowfly</name>
    <dbReference type="NCBI Taxonomy" id="7375"/>
    <lineage>
        <taxon>Eukaryota</taxon>
        <taxon>Metazoa</taxon>
        <taxon>Ecdysozoa</taxon>
        <taxon>Arthropoda</taxon>
        <taxon>Hexapoda</taxon>
        <taxon>Insecta</taxon>
        <taxon>Pterygota</taxon>
        <taxon>Neoptera</taxon>
        <taxon>Endopterygota</taxon>
        <taxon>Diptera</taxon>
        <taxon>Brachycera</taxon>
        <taxon>Muscomorpha</taxon>
        <taxon>Oestroidea</taxon>
        <taxon>Calliphoridae</taxon>
        <taxon>Luciliinae</taxon>
        <taxon>Lucilia</taxon>
    </lineage>
</organism>